<evidence type="ECO:0000256" key="8">
    <source>
        <dbReference type="ARBA" id="ARBA00022989"/>
    </source>
</evidence>
<dbReference type="GO" id="GO:0005743">
    <property type="term" value="C:mitochondrial inner membrane"/>
    <property type="evidence" value="ECO:0007669"/>
    <property type="project" value="UniProtKB-SubCell"/>
</dbReference>
<keyword evidence="6 12" id="KW-0812">Transmembrane</keyword>
<evidence type="ECO:0000256" key="7">
    <source>
        <dbReference type="ARBA" id="ARBA00022792"/>
    </source>
</evidence>
<comment type="catalytic activity">
    <reaction evidence="13">
        <text>a ubiquinone + NADH + 5 H(+)(in) = a ubiquinol + NAD(+) + 4 H(+)(out)</text>
        <dbReference type="Rhea" id="RHEA:29091"/>
        <dbReference type="Rhea" id="RHEA-COMP:9565"/>
        <dbReference type="Rhea" id="RHEA-COMP:9566"/>
        <dbReference type="ChEBI" id="CHEBI:15378"/>
        <dbReference type="ChEBI" id="CHEBI:16389"/>
        <dbReference type="ChEBI" id="CHEBI:17976"/>
        <dbReference type="ChEBI" id="CHEBI:57540"/>
        <dbReference type="ChEBI" id="CHEBI:57945"/>
        <dbReference type="EC" id="7.1.1.2"/>
    </reaction>
</comment>
<dbReference type="GO" id="GO:0008137">
    <property type="term" value="F:NADH dehydrogenase (ubiquinone) activity"/>
    <property type="evidence" value="ECO:0007669"/>
    <property type="project" value="UniProtKB-EC"/>
</dbReference>
<dbReference type="PANTHER" id="PTHR11432:SF3">
    <property type="entry name" value="NADH-UBIQUINONE OXIDOREDUCTASE CHAIN 1"/>
    <property type="match status" value="1"/>
</dbReference>
<evidence type="ECO:0000256" key="9">
    <source>
        <dbReference type="ARBA" id="ARBA00023075"/>
    </source>
</evidence>
<feature type="transmembrane region" description="Helical" evidence="14">
    <location>
        <begin position="73"/>
        <end position="93"/>
    </location>
</feature>
<dbReference type="Pfam" id="PF00146">
    <property type="entry name" value="NADHdh"/>
    <property type="match status" value="1"/>
</dbReference>
<comment type="subcellular location">
    <subcellularLocation>
        <location evidence="2 12">Mitochondrion inner membrane</location>
        <topology evidence="2 12">Multi-pass membrane protein</topology>
    </subcellularLocation>
</comment>
<evidence type="ECO:0000256" key="10">
    <source>
        <dbReference type="ARBA" id="ARBA00023128"/>
    </source>
</evidence>
<keyword evidence="10 13" id="KW-0496">Mitochondrion</keyword>
<geneLocation type="mitochondrion" evidence="15"/>
<gene>
    <name evidence="15" type="primary">NAD1</name>
</gene>
<organism evidence="15">
    <name type="scientific">Columbicola macrourae</name>
    <dbReference type="NCBI Taxonomy" id="128993"/>
    <lineage>
        <taxon>Eukaryota</taxon>
        <taxon>Metazoa</taxon>
        <taxon>Ecdysozoa</taxon>
        <taxon>Arthropoda</taxon>
        <taxon>Hexapoda</taxon>
        <taxon>Insecta</taxon>
        <taxon>Pterygota</taxon>
        <taxon>Neoptera</taxon>
        <taxon>Paraneoptera</taxon>
        <taxon>Psocodea</taxon>
        <taxon>Troctomorpha</taxon>
        <taxon>Phthiraptera</taxon>
        <taxon>Ischnocera</taxon>
        <taxon>Philopteridae</taxon>
        <taxon>Columbicola</taxon>
    </lineage>
</organism>
<feature type="transmembrane region" description="Helical" evidence="14">
    <location>
        <begin position="178"/>
        <end position="195"/>
    </location>
</feature>
<feature type="transmembrane region" description="Helical" evidence="14">
    <location>
        <begin position="105"/>
        <end position="128"/>
    </location>
</feature>
<accession>A0A6G7SJY9</accession>
<evidence type="ECO:0000313" key="15">
    <source>
        <dbReference type="EMBL" id="QIK02034.1"/>
    </source>
</evidence>
<dbReference type="EMBL" id="MT113931">
    <property type="protein sequence ID" value="QIK02034.1"/>
    <property type="molecule type" value="Genomic_DNA"/>
</dbReference>
<evidence type="ECO:0000256" key="12">
    <source>
        <dbReference type="RuleBase" id="RU000471"/>
    </source>
</evidence>
<dbReference type="PROSITE" id="PS00668">
    <property type="entry name" value="COMPLEX1_ND1_2"/>
    <property type="match status" value="1"/>
</dbReference>
<evidence type="ECO:0000256" key="1">
    <source>
        <dbReference type="ARBA" id="ARBA00003257"/>
    </source>
</evidence>
<keyword evidence="11 14" id="KW-0472">Membrane</keyword>
<protein>
    <recommendedName>
        <fullName evidence="4 13">NADH-ubiquinone oxidoreductase chain 1</fullName>
        <ecNumber evidence="13">7.1.1.2</ecNumber>
    </recommendedName>
</protein>
<dbReference type="GO" id="GO:0009060">
    <property type="term" value="P:aerobic respiration"/>
    <property type="evidence" value="ECO:0007669"/>
    <property type="project" value="TreeGrafter"/>
</dbReference>
<dbReference type="EC" id="7.1.1.2" evidence="13"/>
<keyword evidence="8 14" id="KW-1133">Transmembrane helix</keyword>
<keyword evidence="7" id="KW-0999">Mitochondrion inner membrane</keyword>
<dbReference type="AlphaFoldDB" id="A0A6G7SJY9"/>
<evidence type="ECO:0000256" key="4">
    <source>
        <dbReference type="ARBA" id="ARBA00021009"/>
    </source>
</evidence>
<keyword evidence="12" id="KW-0520">NAD</keyword>
<evidence type="ECO:0000256" key="5">
    <source>
        <dbReference type="ARBA" id="ARBA00022448"/>
    </source>
</evidence>
<dbReference type="InterPro" id="IPR018086">
    <property type="entry name" value="NADH_UbQ_OxRdtase_su1_CS"/>
</dbReference>
<dbReference type="HAMAP" id="MF_01350">
    <property type="entry name" value="NDH1_NuoH"/>
    <property type="match status" value="1"/>
</dbReference>
<sequence>MEVIFLGVKVFLIIILLLLAVAFLSLFERKLLGLSQNRKGPSTVGPLGSLQPFADALKLITKIDSSPEKSVNVLFYFPPVVFFFFSIGAWVVFPMDFILFNFQVGGVFLVFWLSLGVYGLVFSGWFSFSKYATLGLSRAVAQSISYEIVLSFCVFAVFLIVGSVNLSMLSIFSKESSLSLFWGSLSLMLLVSLLAESSRTPFDLPEAESELVGGYSVEYGSVSYTILFLGENLSLFFCAMLLVLFSLGMKAFLLKFMMSVILFIWVRSTLPRVRFDKIMNLCWVEMIPILLGLISIFCLLG</sequence>
<keyword evidence="5" id="KW-0813">Transport</keyword>
<comment type="similarity">
    <text evidence="3 12">Belongs to the complex I subunit 1 family.</text>
</comment>
<feature type="transmembrane region" description="Helical" evidence="14">
    <location>
        <begin position="6"/>
        <end position="27"/>
    </location>
</feature>
<dbReference type="InterPro" id="IPR001694">
    <property type="entry name" value="NADH_UbQ_OxRdtase_su1/FPO"/>
</dbReference>
<dbReference type="GO" id="GO:0003954">
    <property type="term" value="F:NADH dehydrogenase activity"/>
    <property type="evidence" value="ECO:0007669"/>
    <property type="project" value="TreeGrafter"/>
</dbReference>
<reference evidence="15" key="1">
    <citation type="submission" date="2020-02" db="EMBL/GenBank/DDBJ databases">
        <title>Mitochondrial genomes of Columbicola feather lice are highly fragmented, indicating repeated evolution of minicircle-type genomes in parasitic lice.</title>
        <authorList>
            <person name="Sweet A."/>
            <person name="Johnson K."/>
            <person name="Cameron S."/>
        </authorList>
    </citation>
    <scope>NUCLEOTIDE SEQUENCE</scope>
    <source>
        <strain evidence="15">44-9</strain>
        <tissue evidence="15">Whole louse</tissue>
    </source>
</reference>
<comment type="function">
    <text evidence="1">Core subunit of the mitochondrial membrane respiratory chain NADH dehydrogenase (Complex I) that is believed to belong to the minimal assembly required for catalysis. Complex I functions in the transfer of electrons from NADH to the respiratory chain. The immediate electron acceptor for the enzyme is believed to be ubiquinone.</text>
</comment>
<feature type="transmembrane region" description="Helical" evidence="14">
    <location>
        <begin position="233"/>
        <end position="266"/>
    </location>
</feature>
<evidence type="ECO:0000256" key="14">
    <source>
        <dbReference type="SAM" id="Phobius"/>
    </source>
</evidence>
<evidence type="ECO:0000256" key="11">
    <source>
        <dbReference type="ARBA" id="ARBA00023136"/>
    </source>
</evidence>
<name>A0A6G7SJY9_9NEOP</name>
<evidence type="ECO:0000256" key="13">
    <source>
        <dbReference type="RuleBase" id="RU000473"/>
    </source>
</evidence>
<evidence type="ECO:0000256" key="3">
    <source>
        <dbReference type="ARBA" id="ARBA00010535"/>
    </source>
</evidence>
<feature type="transmembrane region" description="Helical" evidence="14">
    <location>
        <begin position="278"/>
        <end position="300"/>
    </location>
</feature>
<feature type="transmembrane region" description="Helical" evidence="14">
    <location>
        <begin position="148"/>
        <end position="172"/>
    </location>
</feature>
<evidence type="ECO:0000256" key="6">
    <source>
        <dbReference type="ARBA" id="ARBA00022692"/>
    </source>
</evidence>
<dbReference type="PANTHER" id="PTHR11432">
    <property type="entry name" value="NADH DEHYDROGENASE SUBUNIT 1"/>
    <property type="match status" value="1"/>
</dbReference>
<proteinExistence type="inferred from homology"/>
<keyword evidence="9 13" id="KW-0830">Ubiquinone</keyword>
<evidence type="ECO:0000256" key="2">
    <source>
        <dbReference type="ARBA" id="ARBA00004448"/>
    </source>
</evidence>